<dbReference type="InterPro" id="IPR036736">
    <property type="entry name" value="ACP-like_sf"/>
</dbReference>
<dbReference type="AlphaFoldDB" id="A0A178MCJ7"/>
<comment type="caution">
    <text evidence="2">The sequence shown here is derived from an EMBL/GenBank/DDBJ whole genome shotgun (WGS) entry which is preliminary data.</text>
</comment>
<reference evidence="2 3" key="1">
    <citation type="submission" date="2016-04" db="EMBL/GenBank/DDBJ databases">
        <title>Chloroflexus islandicus sp. nov., a thermophilic filamentous anoxygenic phototrophic bacterium from geyser Strokkur (Iceland).</title>
        <authorList>
            <person name="Gaisin V.A."/>
            <person name="Kalashnikov A.M."/>
            <person name="Sukhacheva M.V."/>
            <person name="Grouzdev D.S."/>
            <person name="Ivanov T.M."/>
            <person name="Kuznetsov B."/>
            <person name="Gorlenko V.M."/>
        </authorList>
    </citation>
    <scope>NUCLEOTIDE SEQUENCE [LARGE SCALE GENOMIC DNA]</scope>
    <source>
        <strain evidence="3">isl-2</strain>
    </source>
</reference>
<dbReference type="InterPro" id="IPR009081">
    <property type="entry name" value="PP-bd_ACP"/>
</dbReference>
<dbReference type="STRING" id="1707952.A6A03_14195"/>
<protein>
    <recommendedName>
        <fullName evidence="1">Carrier domain-containing protein</fullName>
    </recommendedName>
</protein>
<dbReference type="EMBL" id="LWQS01000052">
    <property type="protein sequence ID" value="OAN45775.1"/>
    <property type="molecule type" value="Genomic_DNA"/>
</dbReference>
<keyword evidence="3" id="KW-1185">Reference proteome</keyword>
<evidence type="ECO:0000313" key="3">
    <source>
        <dbReference type="Proteomes" id="UP000078287"/>
    </source>
</evidence>
<proteinExistence type="predicted"/>
<dbReference type="Gene3D" id="1.10.1200.10">
    <property type="entry name" value="ACP-like"/>
    <property type="match status" value="1"/>
</dbReference>
<gene>
    <name evidence="2" type="ORF">A6A03_14195</name>
</gene>
<sequence length="107" mass="11772">MTSLPVSRTNLANLVITSLRDVLEQSGRPLPATIDESTLLFGKGALLDSLALVTMVVDLEQRLEEEYGLALTLADDRAMSQRNSPFRSVGALVDYLEQLITEEHGRD</sequence>
<evidence type="ECO:0000259" key="1">
    <source>
        <dbReference type="PROSITE" id="PS50075"/>
    </source>
</evidence>
<dbReference type="Proteomes" id="UP000078287">
    <property type="component" value="Unassembled WGS sequence"/>
</dbReference>
<dbReference type="RefSeq" id="WP_066787312.1">
    <property type="nucleotide sequence ID" value="NZ_LWQS01000052.1"/>
</dbReference>
<name>A0A178MCJ7_9CHLR</name>
<dbReference type="PROSITE" id="PS50075">
    <property type="entry name" value="CARRIER"/>
    <property type="match status" value="1"/>
</dbReference>
<organism evidence="2 3">
    <name type="scientific">Chloroflexus islandicus</name>
    <dbReference type="NCBI Taxonomy" id="1707952"/>
    <lineage>
        <taxon>Bacteria</taxon>
        <taxon>Bacillati</taxon>
        <taxon>Chloroflexota</taxon>
        <taxon>Chloroflexia</taxon>
        <taxon>Chloroflexales</taxon>
        <taxon>Chloroflexineae</taxon>
        <taxon>Chloroflexaceae</taxon>
        <taxon>Chloroflexus</taxon>
    </lineage>
</organism>
<accession>A0A178MCJ7</accession>
<dbReference type="OrthoDB" id="7065718at2"/>
<evidence type="ECO:0000313" key="2">
    <source>
        <dbReference type="EMBL" id="OAN45775.1"/>
    </source>
</evidence>
<dbReference type="SUPFAM" id="SSF47336">
    <property type="entry name" value="ACP-like"/>
    <property type="match status" value="1"/>
</dbReference>
<feature type="domain" description="Carrier" evidence="1">
    <location>
        <begin position="9"/>
        <end position="100"/>
    </location>
</feature>